<evidence type="ECO:0000259" key="10">
    <source>
        <dbReference type="PROSITE" id="PS50126"/>
    </source>
</evidence>
<dbReference type="PROSITE" id="PS50126">
    <property type="entry name" value="S1"/>
    <property type="match status" value="1"/>
</dbReference>
<keyword evidence="3 8" id="KW-0963">Cytoplasm</keyword>
<evidence type="ECO:0000313" key="11">
    <source>
        <dbReference type="EMBL" id="SKB48608.1"/>
    </source>
</evidence>
<dbReference type="PANTHER" id="PTHR23355:SF9">
    <property type="entry name" value="DIS3-LIKE EXONUCLEASE 2"/>
    <property type="match status" value="1"/>
</dbReference>
<dbReference type="GO" id="GO:0008859">
    <property type="term" value="F:exoribonuclease II activity"/>
    <property type="evidence" value="ECO:0007669"/>
    <property type="project" value="UniProtKB-UniRule"/>
</dbReference>
<evidence type="ECO:0000256" key="8">
    <source>
        <dbReference type="HAMAP-Rule" id="MF_01895"/>
    </source>
</evidence>
<dbReference type="Pfam" id="PF17876">
    <property type="entry name" value="CSD2"/>
    <property type="match status" value="1"/>
</dbReference>
<sequence>MKLSIKESILQLMREEAYSPLSKTELCQIFCASKADKDILNSILYEMEEEGLIYKTKKEKYGLPQKMNLFVGKLSVHPKGFAFLDTGVEGERDIFIPASALNGAMHHDRVIARVVKSETTQSRTEGEIIKIIERGYTEIVGKFEASKNFGFVISDNKRLTADVFIAKKDSMGAKTGDIVVCKITKYPQKGRNPEGKVKEILGKQGEKGVDLLSIIKQNGLPEEFPKKVLKQAHEIPEDIDPREIHSRLDLRNELIYTIDGSDAKDLDDAISIEKLNNGNYKLGVHIADVTHYVTEGAPLDDEALKRGTSVYLVDTVIPMLPPKLSNGVCSLHPDVDRLTLSCIMEIDEKGKVVSHEIKKTVINSKARLVYEDVSDILENDNEELKQKYSYILDKLKLSEELAKILTARRNQRGAMDFDFPESKILMDEAGNVTDIIKYDRRIANRIIEEFMLIANETVAEQFFWAQIPFVYRVHENPDPEKIRDFVKFIGAFGYTLKGDIEEIHPKELQKLLGDIENTKEELVISTLMLRSLKQARYSPICTGHFGLAAKYYTHFTSPIRRYPDLQIHRIIKETIDESLNEKRLNRLKAIVEKASEQSSIREREADEAQRQVEDLRKAEYMKNHIGEEYEGVISSITSFGMFVELYNTVEGLIRLNNLSDDYYIFDQENYLLFGEHTKKTFKIGDKINIKVDSVNIPLREVNFVLA</sequence>
<feature type="coiled-coil region" evidence="9">
    <location>
        <begin position="591"/>
        <end position="618"/>
    </location>
</feature>
<evidence type="ECO:0000256" key="2">
    <source>
        <dbReference type="ARBA" id="ARBA00004496"/>
    </source>
</evidence>
<gene>
    <name evidence="8" type="primary">rnr</name>
    <name evidence="11" type="ORF">SAMN02745120_1741</name>
</gene>
<dbReference type="SMART" id="SM00316">
    <property type="entry name" value="S1"/>
    <property type="match status" value="1"/>
</dbReference>
<evidence type="ECO:0000256" key="1">
    <source>
        <dbReference type="ARBA" id="ARBA00001849"/>
    </source>
</evidence>
<dbReference type="InterPro" id="IPR050180">
    <property type="entry name" value="RNR_Ribonuclease"/>
</dbReference>
<dbReference type="InterPro" id="IPR040476">
    <property type="entry name" value="CSD2"/>
</dbReference>
<dbReference type="AlphaFoldDB" id="A0A1T5BN51"/>
<evidence type="ECO:0000256" key="6">
    <source>
        <dbReference type="ARBA" id="ARBA00022839"/>
    </source>
</evidence>
<dbReference type="GO" id="GO:0005829">
    <property type="term" value="C:cytosol"/>
    <property type="evidence" value="ECO:0007669"/>
    <property type="project" value="TreeGrafter"/>
</dbReference>
<dbReference type="SMART" id="SM00955">
    <property type="entry name" value="RNB"/>
    <property type="match status" value="1"/>
</dbReference>
<dbReference type="OrthoDB" id="9764149at2"/>
<dbReference type="CDD" id="cd04471">
    <property type="entry name" value="S1_RNase_R"/>
    <property type="match status" value="1"/>
</dbReference>
<comment type="function">
    <text evidence="8">3'-5' exoribonuclease that releases 5'-nucleoside monophosphates and is involved in maturation of structured RNAs.</text>
</comment>
<name>A0A1T5BN51_9FIRM</name>
<dbReference type="EMBL" id="FUYN01000003">
    <property type="protein sequence ID" value="SKB48608.1"/>
    <property type="molecule type" value="Genomic_DNA"/>
</dbReference>
<comment type="similarity">
    <text evidence="8">Belongs to the RNR ribonuclease family. RNase R subfamily.</text>
</comment>
<dbReference type="InterPro" id="IPR011129">
    <property type="entry name" value="CSD"/>
</dbReference>
<dbReference type="GO" id="GO:0003723">
    <property type="term" value="F:RNA binding"/>
    <property type="evidence" value="ECO:0007669"/>
    <property type="project" value="UniProtKB-UniRule"/>
</dbReference>
<dbReference type="PROSITE" id="PS01175">
    <property type="entry name" value="RIBONUCLEASE_II"/>
    <property type="match status" value="1"/>
</dbReference>
<dbReference type="NCBIfam" id="TIGR02063">
    <property type="entry name" value="RNase_R"/>
    <property type="match status" value="1"/>
</dbReference>
<dbReference type="InterPro" id="IPR012340">
    <property type="entry name" value="NA-bd_OB-fold"/>
</dbReference>
<dbReference type="RefSeq" id="WP_079589576.1">
    <property type="nucleotide sequence ID" value="NZ_FUYN01000003.1"/>
</dbReference>
<dbReference type="Proteomes" id="UP000243406">
    <property type="component" value="Unassembled WGS sequence"/>
</dbReference>
<dbReference type="EC" id="3.1.13.1" evidence="8"/>
<dbReference type="NCBIfam" id="TIGR00358">
    <property type="entry name" value="3_prime_RNase"/>
    <property type="match status" value="1"/>
</dbReference>
<evidence type="ECO:0000256" key="5">
    <source>
        <dbReference type="ARBA" id="ARBA00022801"/>
    </source>
</evidence>
<reference evidence="12" key="1">
    <citation type="submission" date="2017-02" db="EMBL/GenBank/DDBJ databases">
        <authorList>
            <person name="Varghese N."/>
            <person name="Submissions S."/>
        </authorList>
    </citation>
    <scope>NUCLEOTIDE SEQUENCE [LARGE SCALE GENOMIC DNA]</scope>
    <source>
        <strain evidence="12">ATCC 35199</strain>
    </source>
</reference>
<dbReference type="InterPro" id="IPR001900">
    <property type="entry name" value="RNase_II/R"/>
</dbReference>
<evidence type="ECO:0000256" key="7">
    <source>
        <dbReference type="ARBA" id="ARBA00022884"/>
    </source>
</evidence>
<proteinExistence type="inferred from homology"/>
<keyword evidence="9" id="KW-0175">Coiled coil</keyword>
<evidence type="ECO:0000256" key="4">
    <source>
        <dbReference type="ARBA" id="ARBA00022722"/>
    </source>
</evidence>
<dbReference type="PANTHER" id="PTHR23355">
    <property type="entry name" value="RIBONUCLEASE"/>
    <property type="match status" value="1"/>
</dbReference>
<dbReference type="Pfam" id="PF08206">
    <property type="entry name" value="OB_RNB"/>
    <property type="match status" value="1"/>
</dbReference>
<dbReference type="Gene3D" id="2.40.50.140">
    <property type="entry name" value="Nucleic acid-binding proteins"/>
    <property type="match status" value="3"/>
</dbReference>
<dbReference type="SUPFAM" id="SSF50249">
    <property type="entry name" value="Nucleic acid-binding proteins"/>
    <property type="match status" value="4"/>
</dbReference>
<comment type="catalytic activity">
    <reaction evidence="1 8">
        <text>Exonucleolytic cleavage in the 3'- to 5'-direction to yield nucleoside 5'-phosphates.</text>
        <dbReference type="EC" id="3.1.13.1"/>
    </reaction>
</comment>
<dbReference type="Pfam" id="PF00575">
    <property type="entry name" value="S1"/>
    <property type="match status" value="1"/>
</dbReference>
<feature type="domain" description="S1 motif" evidence="10">
    <location>
        <begin position="626"/>
        <end position="706"/>
    </location>
</feature>
<evidence type="ECO:0000256" key="3">
    <source>
        <dbReference type="ARBA" id="ARBA00022490"/>
    </source>
</evidence>
<evidence type="ECO:0000256" key="9">
    <source>
        <dbReference type="SAM" id="Coils"/>
    </source>
</evidence>
<protein>
    <recommendedName>
        <fullName evidence="8">Ribonuclease R</fullName>
        <shortName evidence="8">RNase R</shortName>
        <ecNumber evidence="8">3.1.13.1</ecNumber>
    </recommendedName>
</protein>
<keyword evidence="7 8" id="KW-0694">RNA-binding</keyword>
<dbReference type="Pfam" id="PF00773">
    <property type="entry name" value="RNB"/>
    <property type="match status" value="1"/>
</dbReference>
<comment type="subcellular location">
    <subcellularLocation>
        <location evidence="2 8">Cytoplasm</location>
    </subcellularLocation>
</comment>
<accession>A0A1T5BN51</accession>
<keyword evidence="6 8" id="KW-0269">Exonuclease</keyword>
<dbReference type="InterPro" id="IPR004476">
    <property type="entry name" value="RNase_II/RNase_R"/>
</dbReference>
<keyword evidence="12" id="KW-1185">Reference proteome</keyword>
<dbReference type="InterPro" id="IPR013223">
    <property type="entry name" value="RNase_B_OB_dom"/>
</dbReference>
<dbReference type="InterPro" id="IPR011805">
    <property type="entry name" value="RNase_R"/>
</dbReference>
<evidence type="ECO:0000313" key="12">
    <source>
        <dbReference type="Proteomes" id="UP000243406"/>
    </source>
</evidence>
<dbReference type="InterPro" id="IPR022966">
    <property type="entry name" value="RNase_II/R_CS"/>
</dbReference>
<organism evidence="11 12">
    <name type="scientific">Acetoanaerobium noterae</name>
    <dbReference type="NCBI Taxonomy" id="745369"/>
    <lineage>
        <taxon>Bacteria</taxon>
        <taxon>Bacillati</taxon>
        <taxon>Bacillota</taxon>
        <taxon>Clostridia</taxon>
        <taxon>Peptostreptococcales</taxon>
        <taxon>Filifactoraceae</taxon>
        <taxon>Acetoanaerobium</taxon>
    </lineage>
</organism>
<dbReference type="HAMAP" id="MF_01895">
    <property type="entry name" value="RNase_R"/>
    <property type="match status" value="1"/>
</dbReference>
<dbReference type="GO" id="GO:0006402">
    <property type="term" value="P:mRNA catabolic process"/>
    <property type="evidence" value="ECO:0007669"/>
    <property type="project" value="TreeGrafter"/>
</dbReference>
<keyword evidence="4 8" id="KW-0540">Nuclease</keyword>
<dbReference type="InterPro" id="IPR003029">
    <property type="entry name" value="S1_domain"/>
</dbReference>
<keyword evidence="5 8" id="KW-0378">Hydrolase</keyword>
<dbReference type="SMART" id="SM00357">
    <property type="entry name" value="CSP"/>
    <property type="match status" value="2"/>
</dbReference>